<comment type="subcellular location">
    <subcellularLocation>
        <location evidence="1">Cell outer membrane</location>
    </subcellularLocation>
</comment>
<evidence type="ECO:0000259" key="7">
    <source>
        <dbReference type="Pfam" id="PF13505"/>
    </source>
</evidence>
<dbReference type="HOGENOM" id="CLU_037100_0_1_5"/>
<dbReference type="GO" id="GO:0009279">
    <property type="term" value="C:cell outer membrane"/>
    <property type="evidence" value="ECO:0007669"/>
    <property type="project" value="UniProtKB-SubCell"/>
</dbReference>
<feature type="signal peptide" evidence="6">
    <location>
        <begin position="1"/>
        <end position="21"/>
    </location>
</feature>
<dbReference type="Gene3D" id="2.40.160.20">
    <property type="match status" value="1"/>
</dbReference>
<dbReference type="SUPFAM" id="SSF56925">
    <property type="entry name" value="OMPA-like"/>
    <property type="match status" value="1"/>
</dbReference>
<organism evidence="8 9">
    <name type="scientific">Rhodopseudomonas palustris (strain DX-1)</name>
    <dbReference type="NCBI Taxonomy" id="652103"/>
    <lineage>
        <taxon>Bacteria</taxon>
        <taxon>Pseudomonadati</taxon>
        <taxon>Pseudomonadota</taxon>
        <taxon>Alphaproteobacteria</taxon>
        <taxon>Hyphomicrobiales</taxon>
        <taxon>Nitrobacteraceae</taxon>
        <taxon>Rhodopseudomonas</taxon>
    </lineage>
</organism>
<dbReference type="InterPro" id="IPR051692">
    <property type="entry name" value="OMP-like"/>
</dbReference>
<dbReference type="PANTHER" id="PTHR34001">
    <property type="entry name" value="BLL7405 PROTEIN"/>
    <property type="match status" value="1"/>
</dbReference>
<dbReference type="STRING" id="652103.Rpdx1_2689"/>
<dbReference type="KEGG" id="rpx:Rpdx1_2689"/>
<evidence type="ECO:0000256" key="5">
    <source>
        <dbReference type="ARBA" id="ARBA00038306"/>
    </source>
</evidence>
<dbReference type="eggNOG" id="COG3637">
    <property type="taxonomic scope" value="Bacteria"/>
</dbReference>
<dbReference type="InterPro" id="IPR011250">
    <property type="entry name" value="OMP/PagP_B-barrel"/>
</dbReference>
<dbReference type="Pfam" id="PF13505">
    <property type="entry name" value="OMP_b-brl"/>
    <property type="match status" value="1"/>
</dbReference>
<gene>
    <name evidence="8" type="ordered locus">Rpdx1_2689</name>
</gene>
<dbReference type="InterPro" id="IPR027385">
    <property type="entry name" value="Beta-barrel_OMP"/>
</dbReference>
<evidence type="ECO:0000313" key="8">
    <source>
        <dbReference type="EMBL" id="ADU44275.1"/>
    </source>
</evidence>
<reference evidence="8" key="1">
    <citation type="submission" date="2010-12" db="EMBL/GenBank/DDBJ databases">
        <title>Complete sequence of Rhodopseudomonas palustris DX-1.</title>
        <authorList>
            <consortium name="US DOE Joint Genome Institute"/>
            <person name="Lucas S."/>
            <person name="Copeland A."/>
            <person name="Lapidus A."/>
            <person name="Cheng J.-F."/>
            <person name="Goodwin L."/>
            <person name="Pitluck S."/>
            <person name="Misra M."/>
            <person name="Chertkov O."/>
            <person name="Detter J.C."/>
            <person name="Han C."/>
            <person name="Tapia R."/>
            <person name="Land M."/>
            <person name="Hauser L."/>
            <person name="Kyrpides N."/>
            <person name="Ivanova N."/>
            <person name="Ovchinnikova G."/>
            <person name="Logan B."/>
            <person name="Oda Y."/>
            <person name="Harwood C."/>
            <person name="Woyke T."/>
        </authorList>
    </citation>
    <scope>NUCLEOTIDE SEQUENCE [LARGE SCALE GENOMIC DNA]</scope>
    <source>
        <strain evidence="8">DX-1</strain>
    </source>
</reference>
<evidence type="ECO:0000256" key="1">
    <source>
        <dbReference type="ARBA" id="ARBA00004442"/>
    </source>
</evidence>
<dbReference type="AlphaFoldDB" id="E6VIF7"/>
<protein>
    <submittedName>
        <fullName evidence="8">Putative outer-membrane protein</fullName>
    </submittedName>
</protein>
<evidence type="ECO:0000256" key="3">
    <source>
        <dbReference type="ARBA" id="ARBA00023136"/>
    </source>
</evidence>
<keyword evidence="4" id="KW-0998">Cell outer membrane</keyword>
<dbReference type="PANTHER" id="PTHR34001:SF3">
    <property type="entry name" value="BLL7405 PROTEIN"/>
    <property type="match status" value="1"/>
</dbReference>
<evidence type="ECO:0000256" key="2">
    <source>
        <dbReference type="ARBA" id="ARBA00022729"/>
    </source>
</evidence>
<comment type="similarity">
    <text evidence="5">Belongs to the Omp25/RopB family.</text>
</comment>
<dbReference type="BioCyc" id="RPAL652103:RPDX1_RS13220-MONOMER"/>
<evidence type="ECO:0000256" key="6">
    <source>
        <dbReference type="SAM" id="SignalP"/>
    </source>
</evidence>
<evidence type="ECO:0000313" key="9">
    <source>
        <dbReference type="Proteomes" id="UP000001402"/>
    </source>
</evidence>
<evidence type="ECO:0000256" key="4">
    <source>
        <dbReference type="ARBA" id="ARBA00023237"/>
    </source>
</evidence>
<dbReference type="OrthoDB" id="9815357at2"/>
<keyword evidence="2 6" id="KW-0732">Signal</keyword>
<name>E6VIF7_RHOPX</name>
<dbReference type="EMBL" id="CP002418">
    <property type="protein sequence ID" value="ADU44275.1"/>
    <property type="molecule type" value="Genomic_DNA"/>
</dbReference>
<accession>E6VIF7</accession>
<sequence precursor="true">MKKFLLGTVGLIALGVAPAMAADLAARPYTKAPPIIPAMYDWSGFYIGANGGWGSSRNCWDYLGTTAAPFAAFGEGCHDASGGTVGGQIGYNWQVGTWVFGVEAQGNWADFKGSNASLRFTDTTNESKVDAFGLFTARVGYAWNNALLYVKGGAAVTSDKYTTYRTLAGTIIDDASETRWGAAVGGGLEYGFTPNWSFAVEYDHLFMGGRDLTFAPTTNVDHIKQDVDVVTARINYRWGGPIVARY</sequence>
<feature type="domain" description="Outer membrane protein beta-barrel" evidence="7">
    <location>
        <begin position="11"/>
        <end position="207"/>
    </location>
</feature>
<keyword evidence="3" id="KW-0472">Membrane</keyword>
<proteinExistence type="inferred from homology"/>
<dbReference type="Proteomes" id="UP000001402">
    <property type="component" value="Chromosome"/>
</dbReference>
<feature type="chain" id="PRO_5003210804" evidence="6">
    <location>
        <begin position="22"/>
        <end position="246"/>
    </location>
</feature>